<protein>
    <submittedName>
        <fullName evidence="1">Uncharacterized protein</fullName>
    </submittedName>
</protein>
<sequence>MGLQTQGLNDHQQSSIWSLPWPLHLGPSTSIRRALPLFLVNLGSIRVFCRNFLHSLPGDDLYAFLLTVVRASSAGILPSHLHRGQLASLGPERAPVPVDAGHTQHEQRLLTTLEAASSPTRSGLRQIATDREENGEEVKNWSFDQALLLCITIVTTPWFHSANVSRGNSNRECQRSLTSLRYFKS</sequence>
<evidence type="ECO:0000313" key="2">
    <source>
        <dbReference type="Proteomes" id="UP000784294"/>
    </source>
</evidence>
<comment type="caution">
    <text evidence="1">The sequence shown here is derived from an EMBL/GenBank/DDBJ whole genome shotgun (WGS) entry which is preliminary data.</text>
</comment>
<dbReference type="Proteomes" id="UP000784294">
    <property type="component" value="Unassembled WGS sequence"/>
</dbReference>
<dbReference type="EMBL" id="CAAALY010010796">
    <property type="protein sequence ID" value="VEL11083.1"/>
    <property type="molecule type" value="Genomic_DNA"/>
</dbReference>
<organism evidence="1 2">
    <name type="scientific">Protopolystoma xenopodis</name>
    <dbReference type="NCBI Taxonomy" id="117903"/>
    <lineage>
        <taxon>Eukaryota</taxon>
        <taxon>Metazoa</taxon>
        <taxon>Spiralia</taxon>
        <taxon>Lophotrochozoa</taxon>
        <taxon>Platyhelminthes</taxon>
        <taxon>Monogenea</taxon>
        <taxon>Polyopisthocotylea</taxon>
        <taxon>Polystomatidea</taxon>
        <taxon>Polystomatidae</taxon>
        <taxon>Protopolystoma</taxon>
    </lineage>
</organism>
<keyword evidence="2" id="KW-1185">Reference proteome</keyword>
<proteinExistence type="predicted"/>
<accession>A0A3S5FC93</accession>
<dbReference type="AlphaFoldDB" id="A0A3S5FC93"/>
<evidence type="ECO:0000313" key="1">
    <source>
        <dbReference type="EMBL" id="VEL11083.1"/>
    </source>
</evidence>
<name>A0A3S5FC93_9PLAT</name>
<gene>
    <name evidence="1" type="ORF">PXEA_LOCUS4523</name>
</gene>
<reference evidence="1" key="1">
    <citation type="submission" date="2018-11" db="EMBL/GenBank/DDBJ databases">
        <authorList>
            <consortium name="Pathogen Informatics"/>
        </authorList>
    </citation>
    <scope>NUCLEOTIDE SEQUENCE</scope>
</reference>